<dbReference type="PROSITE" id="PS50969">
    <property type="entry name" value="FCP1"/>
    <property type="match status" value="1"/>
</dbReference>
<protein>
    <recommendedName>
        <fullName evidence="1">FCP1 homology domain-containing protein</fullName>
    </recommendedName>
</protein>
<feature type="domain" description="FCP1 homology" evidence="1">
    <location>
        <begin position="64"/>
        <end position="207"/>
    </location>
</feature>
<dbReference type="InterPro" id="IPR004274">
    <property type="entry name" value="FCP1_dom"/>
</dbReference>
<dbReference type="AlphaFoldDB" id="A0AAD9IKH8"/>
<gene>
    <name evidence="2" type="ORF">QBZ16_002383</name>
</gene>
<keyword evidence="3" id="KW-1185">Reference proteome</keyword>
<dbReference type="SMART" id="SM00577">
    <property type="entry name" value="CPDc"/>
    <property type="match status" value="1"/>
</dbReference>
<accession>A0AAD9IKH8</accession>
<reference evidence="2" key="1">
    <citation type="submission" date="2021-01" db="EMBL/GenBank/DDBJ databases">
        <authorList>
            <person name="Eckstrom K.M.E."/>
        </authorList>
    </citation>
    <scope>NUCLEOTIDE SEQUENCE</scope>
    <source>
        <strain evidence="2">UVCC 0001</strain>
    </source>
</reference>
<evidence type="ECO:0000259" key="1">
    <source>
        <dbReference type="PROSITE" id="PS50969"/>
    </source>
</evidence>
<dbReference type="InterPro" id="IPR023214">
    <property type="entry name" value="HAD_sf"/>
</dbReference>
<comment type="caution">
    <text evidence="2">The sequence shown here is derived from an EMBL/GenBank/DDBJ whole genome shotgun (WGS) entry which is preliminary data.</text>
</comment>
<evidence type="ECO:0000313" key="2">
    <source>
        <dbReference type="EMBL" id="KAK2079988.1"/>
    </source>
</evidence>
<dbReference type="PANTHER" id="PTHR48493">
    <property type="entry name" value="UBIQUITIN-LIKE DOMAIN-CONTAINING CTD PHOSPHATASE 1"/>
    <property type="match status" value="1"/>
</dbReference>
<evidence type="ECO:0000313" key="3">
    <source>
        <dbReference type="Proteomes" id="UP001255856"/>
    </source>
</evidence>
<dbReference type="Gene3D" id="3.40.50.1000">
    <property type="entry name" value="HAD superfamily/HAD-like"/>
    <property type="match status" value="1"/>
</dbReference>
<sequence>MPTPEESISALQVQSEVAPEIQDDFELDVPASELDPSDLRDRPEIQARLAKRIASTEIKLLQQPRPGKKLLVLDIDYTLFDLGSTAERPEQLARPFLHEFLAAEVKMRELGVSTHPAYKLTFMLDHMAMVTVNHAKHGVFNCKPLGFVWEKMSANYSPSNTIMMDDLRRNYVLNPQNGLVIRPFRKAHRTRDKDRELLYLKEYLLKIAPLESLDGLDHDEWETFAAPEIAAARRALKHARRAAEDA</sequence>
<organism evidence="2 3">
    <name type="scientific">Prototheca wickerhamii</name>
    <dbReference type="NCBI Taxonomy" id="3111"/>
    <lineage>
        <taxon>Eukaryota</taxon>
        <taxon>Viridiplantae</taxon>
        <taxon>Chlorophyta</taxon>
        <taxon>core chlorophytes</taxon>
        <taxon>Trebouxiophyceae</taxon>
        <taxon>Chlorellales</taxon>
        <taxon>Chlorellaceae</taxon>
        <taxon>Prototheca</taxon>
    </lineage>
</organism>
<dbReference type="SUPFAM" id="SSF56784">
    <property type="entry name" value="HAD-like"/>
    <property type="match status" value="1"/>
</dbReference>
<proteinExistence type="predicted"/>
<dbReference type="Pfam" id="PF03031">
    <property type="entry name" value="NIF"/>
    <property type="match status" value="1"/>
</dbReference>
<dbReference type="Proteomes" id="UP001255856">
    <property type="component" value="Unassembled WGS sequence"/>
</dbReference>
<dbReference type="InterPro" id="IPR036412">
    <property type="entry name" value="HAD-like_sf"/>
</dbReference>
<dbReference type="GO" id="GO:0090364">
    <property type="term" value="P:regulation of proteasome assembly"/>
    <property type="evidence" value="ECO:0007669"/>
    <property type="project" value="InterPro"/>
</dbReference>
<dbReference type="InterPro" id="IPR051658">
    <property type="entry name" value="UBLCP1"/>
</dbReference>
<name>A0AAD9IKH8_PROWI</name>
<dbReference type="PANTHER" id="PTHR48493:SF1">
    <property type="entry name" value="UBIQUITIN-LIKE DOMAIN-CONTAINING CTD PHOSPHATASE 1"/>
    <property type="match status" value="1"/>
</dbReference>
<dbReference type="EMBL" id="JASFZW010000002">
    <property type="protein sequence ID" value="KAK2079988.1"/>
    <property type="molecule type" value="Genomic_DNA"/>
</dbReference>